<comment type="function">
    <text evidence="11">May play a role in anterograde transport of membrane proteins from the endoplasmic reticulum to the Golgi.</text>
</comment>
<keyword evidence="16" id="KW-1185">Reference proteome</keyword>
<keyword evidence="7 11" id="KW-0653">Protein transport</keyword>
<feature type="domain" description="BAP29/BAP31 transmembrane" evidence="13">
    <location>
        <begin position="1"/>
        <end position="136"/>
    </location>
</feature>
<feature type="domain" description="Bap31/Bap29 cytoplasmic coiled-coil" evidence="14">
    <location>
        <begin position="148"/>
        <end position="185"/>
    </location>
</feature>
<sequence length="194" mass="21602">MSLYMSLIFGVLVAEMAIVTVLLLPLPHKIRKKIVQFSFFIWNQTQIRVAIMVCSALVGLMFVDSAQRSFKHPLVREAEAGPAGHLSHGYNELSSSEYLARKFYNQRNFYLTGIVLCLGMAIPTILILLEKIIKWDNILKSTNGGSSVDSIKKQLDAKDKDIATLKKQIEGLQKAYNEKADAKNPVSGDSKKSA</sequence>
<dbReference type="EMBL" id="BTFZ01000002">
    <property type="protein sequence ID" value="GMM34036.1"/>
    <property type="molecule type" value="Genomic_DNA"/>
</dbReference>
<accession>A0AAV5QHE2</accession>
<dbReference type="PANTHER" id="PTHR12701:SF19">
    <property type="entry name" value="ENDOPLASMIC RETICULUM TRANSMEMBRANE PROTEIN 1-RELATED"/>
    <property type="match status" value="1"/>
</dbReference>
<comment type="subcellular location">
    <subcellularLocation>
        <location evidence="1 11">Endoplasmic reticulum membrane</location>
        <topology evidence="1 11">Multi-pass membrane protein</topology>
    </subcellularLocation>
</comment>
<keyword evidence="3 11" id="KW-0813">Transport</keyword>
<dbReference type="Proteomes" id="UP001360560">
    <property type="component" value="Unassembled WGS sequence"/>
</dbReference>
<feature type="transmembrane region" description="Helical" evidence="11">
    <location>
        <begin position="109"/>
        <end position="129"/>
    </location>
</feature>
<dbReference type="InterPro" id="IPR040463">
    <property type="entry name" value="BAP29/BAP31_N"/>
</dbReference>
<feature type="transmembrane region" description="Helical" evidence="11">
    <location>
        <begin position="47"/>
        <end position="63"/>
    </location>
</feature>
<evidence type="ECO:0000256" key="4">
    <source>
        <dbReference type="ARBA" id="ARBA00022692"/>
    </source>
</evidence>
<proteinExistence type="inferred from homology"/>
<keyword evidence="10 11" id="KW-0472">Membrane</keyword>
<keyword evidence="9 12" id="KW-0175">Coiled coil</keyword>
<evidence type="ECO:0000256" key="2">
    <source>
        <dbReference type="ARBA" id="ARBA00007956"/>
    </source>
</evidence>
<comment type="caution">
    <text evidence="15">The sequence shown here is derived from an EMBL/GenBank/DDBJ whole genome shotgun (WGS) entry which is preliminary data.</text>
</comment>
<feature type="coiled-coil region" evidence="12">
    <location>
        <begin position="148"/>
        <end position="182"/>
    </location>
</feature>
<evidence type="ECO:0000313" key="15">
    <source>
        <dbReference type="EMBL" id="GMM34036.1"/>
    </source>
</evidence>
<dbReference type="Pfam" id="PF05529">
    <property type="entry name" value="Bap31"/>
    <property type="match status" value="1"/>
</dbReference>
<dbReference type="InterPro" id="IPR008417">
    <property type="entry name" value="BAP29/BAP31"/>
</dbReference>
<dbReference type="PANTHER" id="PTHR12701">
    <property type="entry name" value="BCR-ASSOCIATED PROTEIN, BAP"/>
    <property type="match status" value="1"/>
</dbReference>
<dbReference type="RefSeq" id="XP_064851036.1">
    <property type="nucleotide sequence ID" value="XM_064994964.1"/>
</dbReference>
<dbReference type="AlphaFoldDB" id="A0AAV5QHE2"/>
<name>A0AAV5QHE2_9ASCO</name>
<dbReference type="Pfam" id="PF18035">
    <property type="entry name" value="Bap31_Bap29_C"/>
    <property type="match status" value="1"/>
</dbReference>
<evidence type="ECO:0000313" key="16">
    <source>
        <dbReference type="Proteomes" id="UP001360560"/>
    </source>
</evidence>
<evidence type="ECO:0000256" key="1">
    <source>
        <dbReference type="ARBA" id="ARBA00004477"/>
    </source>
</evidence>
<evidence type="ECO:0000256" key="12">
    <source>
        <dbReference type="SAM" id="Coils"/>
    </source>
</evidence>
<dbReference type="GO" id="GO:0006886">
    <property type="term" value="P:intracellular protein transport"/>
    <property type="evidence" value="ECO:0007669"/>
    <property type="project" value="UniProtKB-UniRule"/>
</dbReference>
<keyword evidence="4 11" id="KW-0812">Transmembrane</keyword>
<keyword evidence="8 11" id="KW-1133">Transmembrane helix</keyword>
<dbReference type="GO" id="GO:0005789">
    <property type="term" value="C:endoplasmic reticulum membrane"/>
    <property type="evidence" value="ECO:0007669"/>
    <property type="project" value="UniProtKB-SubCell"/>
</dbReference>
<feature type="transmembrane region" description="Helical" evidence="11">
    <location>
        <begin position="6"/>
        <end position="26"/>
    </location>
</feature>
<evidence type="ECO:0000259" key="14">
    <source>
        <dbReference type="Pfam" id="PF18035"/>
    </source>
</evidence>
<dbReference type="InterPro" id="IPR041672">
    <property type="entry name" value="Bap31/Bap29_C"/>
</dbReference>
<comment type="similarity">
    <text evidence="2 11">Belongs to the BCAP29/BCAP31 family.</text>
</comment>
<evidence type="ECO:0000256" key="11">
    <source>
        <dbReference type="RuleBase" id="RU367026"/>
    </source>
</evidence>
<dbReference type="GeneID" id="90072015"/>
<evidence type="ECO:0000256" key="10">
    <source>
        <dbReference type="ARBA" id="ARBA00023136"/>
    </source>
</evidence>
<keyword evidence="6 11" id="KW-0931">ER-Golgi transport</keyword>
<evidence type="ECO:0000256" key="9">
    <source>
        <dbReference type="ARBA" id="ARBA00023054"/>
    </source>
</evidence>
<reference evidence="15 16" key="1">
    <citation type="journal article" date="2023" name="Elife">
        <title>Identification of key yeast species and microbe-microbe interactions impacting larval growth of Drosophila in the wild.</title>
        <authorList>
            <person name="Mure A."/>
            <person name="Sugiura Y."/>
            <person name="Maeda R."/>
            <person name="Honda K."/>
            <person name="Sakurai N."/>
            <person name="Takahashi Y."/>
            <person name="Watada M."/>
            <person name="Katoh T."/>
            <person name="Gotoh A."/>
            <person name="Gotoh Y."/>
            <person name="Taniguchi I."/>
            <person name="Nakamura K."/>
            <person name="Hayashi T."/>
            <person name="Katayama T."/>
            <person name="Uemura T."/>
            <person name="Hattori Y."/>
        </authorList>
    </citation>
    <scope>NUCLEOTIDE SEQUENCE [LARGE SCALE GENOMIC DNA]</scope>
    <source>
        <strain evidence="15 16">SC-9</strain>
    </source>
</reference>
<protein>
    <recommendedName>
        <fullName evidence="11">Endoplasmic reticulum transmembrane protein</fullName>
    </recommendedName>
</protein>
<keyword evidence="5 11" id="KW-0256">Endoplasmic reticulum</keyword>
<evidence type="ECO:0000256" key="8">
    <source>
        <dbReference type="ARBA" id="ARBA00022989"/>
    </source>
</evidence>
<evidence type="ECO:0000259" key="13">
    <source>
        <dbReference type="Pfam" id="PF05529"/>
    </source>
</evidence>
<evidence type="ECO:0000256" key="3">
    <source>
        <dbReference type="ARBA" id="ARBA00022448"/>
    </source>
</evidence>
<evidence type="ECO:0000256" key="5">
    <source>
        <dbReference type="ARBA" id="ARBA00022824"/>
    </source>
</evidence>
<gene>
    <name evidence="15" type="ORF">DASC09_013610</name>
</gene>
<dbReference type="GO" id="GO:0070973">
    <property type="term" value="P:protein localization to endoplasmic reticulum exit site"/>
    <property type="evidence" value="ECO:0007669"/>
    <property type="project" value="UniProtKB-UniRule"/>
</dbReference>
<evidence type="ECO:0000256" key="6">
    <source>
        <dbReference type="ARBA" id="ARBA00022892"/>
    </source>
</evidence>
<evidence type="ECO:0000256" key="7">
    <source>
        <dbReference type="ARBA" id="ARBA00022927"/>
    </source>
</evidence>
<organism evidence="15 16">
    <name type="scientific">Saccharomycopsis crataegensis</name>
    <dbReference type="NCBI Taxonomy" id="43959"/>
    <lineage>
        <taxon>Eukaryota</taxon>
        <taxon>Fungi</taxon>
        <taxon>Dikarya</taxon>
        <taxon>Ascomycota</taxon>
        <taxon>Saccharomycotina</taxon>
        <taxon>Saccharomycetes</taxon>
        <taxon>Saccharomycopsidaceae</taxon>
        <taxon>Saccharomycopsis</taxon>
    </lineage>
</organism>
<dbReference type="GO" id="GO:0006888">
    <property type="term" value="P:endoplasmic reticulum to Golgi vesicle-mediated transport"/>
    <property type="evidence" value="ECO:0007669"/>
    <property type="project" value="UniProtKB-UniRule"/>
</dbReference>